<dbReference type="InterPro" id="IPR004797">
    <property type="entry name" value="Competence_ComEC/Rec2"/>
</dbReference>
<evidence type="ECO:0000256" key="1">
    <source>
        <dbReference type="ARBA" id="ARBA00004651"/>
    </source>
</evidence>
<keyword evidence="2" id="KW-1003">Cell membrane</keyword>
<feature type="transmembrane region" description="Helical" evidence="6">
    <location>
        <begin position="373"/>
        <end position="400"/>
    </location>
</feature>
<evidence type="ECO:0000256" key="3">
    <source>
        <dbReference type="ARBA" id="ARBA00022692"/>
    </source>
</evidence>
<dbReference type="InterPro" id="IPR001279">
    <property type="entry name" value="Metallo-B-lactamas"/>
</dbReference>
<proteinExistence type="predicted"/>
<dbReference type="SUPFAM" id="SSF56281">
    <property type="entry name" value="Metallo-hydrolase/oxidoreductase"/>
    <property type="match status" value="1"/>
</dbReference>
<organism evidence="8 9">
    <name type="scientific">Holtiella tumoricola</name>
    <dbReference type="NCBI Taxonomy" id="3018743"/>
    <lineage>
        <taxon>Bacteria</taxon>
        <taxon>Bacillati</taxon>
        <taxon>Bacillota</taxon>
        <taxon>Clostridia</taxon>
        <taxon>Lachnospirales</taxon>
        <taxon>Cellulosilyticaceae</taxon>
        <taxon>Holtiella</taxon>
    </lineage>
</organism>
<protein>
    <submittedName>
        <fullName evidence="8">DNA internalization-related competence protein ComEC/Rec2</fullName>
    </submittedName>
</protein>
<dbReference type="Proteomes" id="UP001169242">
    <property type="component" value="Unassembled WGS sequence"/>
</dbReference>
<reference evidence="8" key="1">
    <citation type="journal article" date="2023" name="Int. J. Syst. Evol. Microbiol.">
        <title>&lt;i&gt;Holtiella tumoricola&lt;/i&gt; gen. nov. sp. nov., isolated from a human clinical sample.</title>
        <authorList>
            <person name="Allen-Vercoe E."/>
            <person name="Daigneault M.C."/>
            <person name="Vancuren S.J."/>
            <person name="Cochrane K."/>
            <person name="O'Neal L.L."/>
            <person name="Sankaranarayanan K."/>
            <person name="Lawson P.A."/>
        </authorList>
    </citation>
    <scope>NUCLEOTIDE SEQUENCE</scope>
    <source>
        <strain evidence="8">CC70A</strain>
    </source>
</reference>
<evidence type="ECO:0000256" key="5">
    <source>
        <dbReference type="ARBA" id="ARBA00023136"/>
    </source>
</evidence>
<dbReference type="GO" id="GO:0030420">
    <property type="term" value="P:establishment of competence for transformation"/>
    <property type="evidence" value="ECO:0007669"/>
    <property type="project" value="InterPro"/>
</dbReference>
<gene>
    <name evidence="8" type="ORF">PBV87_19360</name>
</gene>
<comment type="subcellular location">
    <subcellularLocation>
        <location evidence="1">Cell membrane</location>
        <topology evidence="1">Multi-pass membrane protein</topology>
    </subcellularLocation>
</comment>
<evidence type="ECO:0000256" key="2">
    <source>
        <dbReference type="ARBA" id="ARBA00022475"/>
    </source>
</evidence>
<feature type="transmembrane region" description="Helical" evidence="6">
    <location>
        <begin position="206"/>
        <end position="230"/>
    </location>
</feature>
<sequence>MWTRGSYRSFFVVILLVVLGLGILYTFTKTDKMGILVGLVLIGLIRVLSHPVLVEEEKLQGVLTLQGTIESLDEGRFNSRMVIKDVSYEQEGKQIGLKSKVQVLYDQVYPIVCGNQVELIGKVKPSTKPYNPSDMDYGMYLKGQGIVAQIELIQLKEVIPRTTIIHQVRTSLKAQIEEIFNHKDKGLVEALLLGNQKNIEEDVKTLYQTLGIAHVLALSGLHLTVISMVIWKLLGRLGLEYSKRNQFSVIGIWLYCIITGMGLSTVRASIMLTAMLLVRSIWEEDDLLSSLALAAFIILGMNPFALFQIGFQLSFGAIVGVAYQEVIYSYIKHVLKWSKKRLRACRVVLPSIVLTLILSPILAYHFYEVPVLGVFLNILVIPLFSLMIPILFLIIGISFIVPAISQIMGMGIVALLGCIECMGSYLTQLPYATYISGQPTPWCLVLYYSSLGFLWIGVYLGKQLVIKKRQLGNYKPEKYFVIASVFSLVLIWGIAQIPSQLELMHLYVGQGDCCVITTPKGQTILIDAGTEKSATTLQRYLKYKGAKRIDLAILSHPHEDHIGGLLELIKEGVSIGQVAWADTKAEDEYRTKLINLCEKNAIPLINLYKGGKIQVEGLQFDILWPDQGRLTSDPNENSLVCLLTYNNVTELFTGDIGIQTEMQLLKELPDVDLLKVAHHGSKNSTSLKFIEKLNPEYGMISSGIKNRYGHPHIFTLERLEEQEIKICTTSDQGAIKVVTDGLTYTVENNLQEDK</sequence>
<feature type="transmembrane region" description="Helical" evidence="6">
    <location>
        <begin position="7"/>
        <end position="27"/>
    </location>
</feature>
<dbReference type="Pfam" id="PF00753">
    <property type="entry name" value="Lactamase_B"/>
    <property type="match status" value="1"/>
</dbReference>
<dbReference type="PANTHER" id="PTHR30619">
    <property type="entry name" value="DNA INTERNALIZATION/COMPETENCE PROTEIN COMEC/REC2"/>
    <property type="match status" value="1"/>
</dbReference>
<dbReference type="SMART" id="SM00849">
    <property type="entry name" value="Lactamase_B"/>
    <property type="match status" value="1"/>
</dbReference>
<evidence type="ECO:0000259" key="7">
    <source>
        <dbReference type="SMART" id="SM00849"/>
    </source>
</evidence>
<accession>A0AA42DSA6</accession>
<dbReference type="GO" id="GO:0005886">
    <property type="term" value="C:plasma membrane"/>
    <property type="evidence" value="ECO:0007669"/>
    <property type="project" value="UniProtKB-SubCell"/>
</dbReference>
<dbReference type="RefSeq" id="WP_271013428.1">
    <property type="nucleotide sequence ID" value="NZ_JAQIFT010000068.1"/>
</dbReference>
<dbReference type="InterPro" id="IPR025405">
    <property type="entry name" value="DUF4131"/>
</dbReference>
<dbReference type="PANTHER" id="PTHR30619:SF7">
    <property type="entry name" value="BETA-LACTAMASE DOMAIN PROTEIN"/>
    <property type="match status" value="1"/>
</dbReference>
<name>A0AA42DSA6_9FIRM</name>
<dbReference type="NCBIfam" id="TIGR00361">
    <property type="entry name" value="ComEC_Rec2"/>
    <property type="match status" value="1"/>
</dbReference>
<dbReference type="EMBL" id="JAQIFT010000068">
    <property type="protein sequence ID" value="MDA3733632.1"/>
    <property type="molecule type" value="Genomic_DNA"/>
</dbReference>
<feature type="transmembrane region" description="Helical" evidence="6">
    <location>
        <begin position="315"/>
        <end position="335"/>
    </location>
</feature>
<feature type="transmembrane region" description="Helical" evidence="6">
    <location>
        <begin position="347"/>
        <end position="367"/>
    </location>
</feature>
<dbReference type="NCBIfam" id="TIGR00360">
    <property type="entry name" value="ComEC_N-term"/>
    <property type="match status" value="1"/>
</dbReference>
<evidence type="ECO:0000313" key="8">
    <source>
        <dbReference type="EMBL" id="MDA3733632.1"/>
    </source>
</evidence>
<dbReference type="Pfam" id="PF03772">
    <property type="entry name" value="Competence"/>
    <property type="match status" value="1"/>
</dbReference>
<feature type="domain" description="Metallo-beta-lactamase" evidence="7">
    <location>
        <begin position="510"/>
        <end position="704"/>
    </location>
</feature>
<evidence type="ECO:0000256" key="4">
    <source>
        <dbReference type="ARBA" id="ARBA00022989"/>
    </source>
</evidence>
<dbReference type="InterPro" id="IPR052159">
    <property type="entry name" value="Competence_DNA_uptake"/>
</dbReference>
<dbReference type="Gene3D" id="3.60.15.10">
    <property type="entry name" value="Ribonuclease Z/Hydroxyacylglutathione hydrolase-like"/>
    <property type="match status" value="1"/>
</dbReference>
<evidence type="ECO:0000256" key="6">
    <source>
        <dbReference type="SAM" id="Phobius"/>
    </source>
</evidence>
<dbReference type="Pfam" id="PF13567">
    <property type="entry name" value="DUF4131"/>
    <property type="match status" value="1"/>
</dbReference>
<comment type="caution">
    <text evidence="8">The sequence shown here is derived from an EMBL/GenBank/DDBJ whole genome shotgun (WGS) entry which is preliminary data.</text>
</comment>
<keyword evidence="4 6" id="KW-1133">Transmembrane helix</keyword>
<feature type="transmembrane region" description="Helical" evidence="6">
    <location>
        <begin position="290"/>
        <end position="309"/>
    </location>
</feature>
<dbReference type="InterPro" id="IPR004477">
    <property type="entry name" value="ComEC_N"/>
</dbReference>
<dbReference type="AlphaFoldDB" id="A0AA42DSA6"/>
<feature type="transmembrane region" description="Helical" evidence="6">
    <location>
        <begin position="439"/>
        <end position="458"/>
    </location>
</feature>
<dbReference type="CDD" id="cd07731">
    <property type="entry name" value="ComA-like_MBL-fold"/>
    <property type="match status" value="1"/>
</dbReference>
<keyword evidence="3 6" id="KW-0812">Transmembrane</keyword>
<dbReference type="InterPro" id="IPR035681">
    <property type="entry name" value="ComA-like_MBL"/>
</dbReference>
<feature type="transmembrane region" description="Helical" evidence="6">
    <location>
        <begin position="407"/>
        <end position="427"/>
    </location>
</feature>
<feature type="transmembrane region" description="Helical" evidence="6">
    <location>
        <begin position="33"/>
        <end position="54"/>
    </location>
</feature>
<feature type="transmembrane region" description="Helical" evidence="6">
    <location>
        <begin position="479"/>
        <end position="495"/>
    </location>
</feature>
<evidence type="ECO:0000313" key="9">
    <source>
        <dbReference type="Proteomes" id="UP001169242"/>
    </source>
</evidence>
<keyword evidence="5 6" id="KW-0472">Membrane</keyword>
<feature type="transmembrane region" description="Helical" evidence="6">
    <location>
        <begin position="250"/>
        <end position="278"/>
    </location>
</feature>
<dbReference type="InterPro" id="IPR036866">
    <property type="entry name" value="RibonucZ/Hydroxyglut_hydro"/>
</dbReference>
<keyword evidence="9" id="KW-1185">Reference proteome</keyword>